<reference evidence="3 4" key="1">
    <citation type="submission" date="2024-09" db="EMBL/GenBank/DDBJ databases">
        <authorList>
            <person name="Sun Q."/>
            <person name="Mori K."/>
        </authorList>
    </citation>
    <scope>NUCLEOTIDE SEQUENCE [LARGE SCALE GENOMIC DNA]</scope>
    <source>
        <strain evidence="3 4">TBRC 3947</strain>
    </source>
</reference>
<dbReference type="Gene3D" id="3.30.420.40">
    <property type="match status" value="2"/>
</dbReference>
<gene>
    <name evidence="3" type="ORF">ACFFIA_19555</name>
</gene>
<evidence type="ECO:0000259" key="2">
    <source>
        <dbReference type="Pfam" id="PF12802"/>
    </source>
</evidence>
<dbReference type="EMBL" id="JBHLUH010000039">
    <property type="protein sequence ID" value="MFC0529860.1"/>
    <property type="molecule type" value="Genomic_DNA"/>
</dbReference>
<sequence length="407" mass="42131">MTARTGVQTADFADVKAANLAVVLRHVRGNAPCSRADIAAATGLNKATVSNLVADLIDRRLLREDGPSGFRIGRPATMLALDGAPYATIGVEVGSDHLTALAVDLLGHRLLSWRRSFAEHVSSPGRAVAAIAALARRAAIRAARQGRQVLGLTVGVPGLVDNDGVVHRSPHLGWSDVDLRGRLVSALRGPAYSVVVDNDANLAVLAEKRYGPYPEATNLAYLTGGAAISAGVVADGRLLRGNRGFSGAIGHLQVRPGGPPCVCGRDGCLEALAGIPALIRRVLPDADTDLTAADLAPDVQELIRRATAGDRPALDALAETGRWLGHGASTLTNLVNSEVVILGGYFAPLAPWLIPSLEVELAHRTAAPRAGGCRVAAATLGTDSTALGAAARVLDHIDSGQLPEHSP</sequence>
<dbReference type="Gene3D" id="1.10.10.10">
    <property type="entry name" value="Winged helix-like DNA-binding domain superfamily/Winged helix DNA-binding domain"/>
    <property type="match status" value="1"/>
</dbReference>
<dbReference type="InterPro" id="IPR000835">
    <property type="entry name" value="HTH_MarR-typ"/>
</dbReference>
<accession>A0ABV6M580</accession>
<proteinExistence type="inferred from homology"/>
<evidence type="ECO:0000313" key="4">
    <source>
        <dbReference type="Proteomes" id="UP001589867"/>
    </source>
</evidence>
<dbReference type="PANTHER" id="PTHR18964:SF149">
    <property type="entry name" value="BIFUNCTIONAL UDP-N-ACETYLGLUCOSAMINE 2-EPIMERASE_N-ACETYLMANNOSAMINE KINASE"/>
    <property type="match status" value="1"/>
</dbReference>
<protein>
    <submittedName>
        <fullName evidence="3">ROK family protein</fullName>
    </submittedName>
</protein>
<dbReference type="Proteomes" id="UP001589867">
    <property type="component" value="Unassembled WGS sequence"/>
</dbReference>
<keyword evidence="4" id="KW-1185">Reference proteome</keyword>
<dbReference type="Pfam" id="PF00480">
    <property type="entry name" value="ROK"/>
    <property type="match status" value="1"/>
</dbReference>
<dbReference type="InterPro" id="IPR036390">
    <property type="entry name" value="WH_DNA-bd_sf"/>
</dbReference>
<dbReference type="SUPFAM" id="SSF46785">
    <property type="entry name" value="Winged helix' DNA-binding domain"/>
    <property type="match status" value="1"/>
</dbReference>
<dbReference type="Pfam" id="PF12802">
    <property type="entry name" value="MarR_2"/>
    <property type="match status" value="1"/>
</dbReference>
<feature type="domain" description="HTH marR-type" evidence="2">
    <location>
        <begin position="23"/>
        <end position="63"/>
    </location>
</feature>
<dbReference type="InterPro" id="IPR000600">
    <property type="entry name" value="ROK"/>
</dbReference>
<comment type="caution">
    <text evidence="3">The sequence shown here is derived from an EMBL/GenBank/DDBJ whole genome shotgun (WGS) entry which is preliminary data.</text>
</comment>
<dbReference type="InterPro" id="IPR036388">
    <property type="entry name" value="WH-like_DNA-bd_sf"/>
</dbReference>
<dbReference type="PANTHER" id="PTHR18964">
    <property type="entry name" value="ROK (REPRESSOR, ORF, KINASE) FAMILY"/>
    <property type="match status" value="1"/>
</dbReference>
<comment type="similarity">
    <text evidence="1">Belongs to the ROK (NagC/XylR) family.</text>
</comment>
<dbReference type="SUPFAM" id="SSF53067">
    <property type="entry name" value="Actin-like ATPase domain"/>
    <property type="match status" value="1"/>
</dbReference>
<dbReference type="RefSeq" id="WP_377252926.1">
    <property type="nucleotide sequence ID" value="NZ_JBHLUH010000039.1"/>
</dbReference>
<name>A0ABV6M580_9ACTN</name>
<evidence type="ECO:0000313" key="3">
    <source>
        <dbReference type="EMBL" id="MFC0529860.1"/>
    </source>
</evidence>
<dbReference type="CDD" id="cd24076">
    <property type="entry name" value="ASKHA_ATPase_ROK_BsXylR-like"/>
    <property type="match status" value="1"/>
</dbReference>
<evidence type="ECO:0000256" key="1">
    <source>
        <dbReference type="ARBA" id="ARBA00006479"/>
    </source>
</evidence>
<organism evidence="3 4">
    <name type="scientific">Phytohabitans kaempferiae</name>
    <dbReference type="NCBI Taxonomy" id="1620943"/>
    <lineage>
        <taxon>Bacteria</taxon>
        <taxon>Bacillati</taxon>
        <taxon>Actinomycetota</taxon>
        <taxon>Actinomycetes</taxon>
        <taxon>Micromonosporales</taxon>
        <taxon>Micromonosporaceae</taxon>
    </lineage>
</organism>
<dbReference type="InterPro" id="IPR043129">
    <property type="entry name" value="ATPase_NBD"/>
</dbReference>